<organism evidence="1 2">
    <name type="scientific">Fusarium euwallaceae</name>
    <dbReference type="NCBI Taxonomy" id="1147111"/>
    <lineage>
        <taxon>Eukaryota</taxon>
        <taxon>Fungi</taxon>
        <taxon>Dikarya</taxon>
        <taxon>Ascomycota</taxon>
        <taxon>Pezizomycotina</taxon>
        <taxon>Sordariomycetes</taxon>
        <taxon>Hypocreomycetidae</taxon>
        <taxon>Hypocreales</taxon>
        <taxon>Nectriaceae</taxon>
        <taxon>Fusarium</taxon>
        <taxon>Fusarium solani species complex</taxon>
    </lineage>
</organism>
<gene>
    <name evidence="1" type="ORF">BHE90_016717</name>
</gene>
<comment type="caution">
    <text evidence="1">The sequence shown here is derived from an EMBL/GenBank/DDBJ whole genome shotgun (WGS) entry which is preliminary data.</text>
</comment>
<proteinExistence type="predicted"/>
<protein>
    <submittedName>
        <fullName evidence="1">Uncharacterized protein</fullName>
    </submittedName>
</protein>
<dbReference type="Proteomes" id="UP000287124">
    <property type="component" value="Unassembled WGS sequence"/>
</dbReference>
<dbReference type="AlphaFoldDB" id="A0A430KZL1"/>
<evidence type="ECO:0000313" key="2">
    <source>
        <dbReference type="Proteomes" id="UP000287124"/>
    </source>
</evidence>
<dbReference type="EMBL" id="MIKF01000681">
    <property type="protein sequence ID" value="RTE68904.1"/>
    <property type="molecule type" value="Genomic_DNA"/>
</dbReference>
<evidence type="ECO:0000313" key="1">
    <source>
        <dbReference type="EMBL" id="RTE68904.1"/>
    </source>
</evidence>
<accession>A0A430KZL1</accession>
<reference evidence="1 2" key="1">
    <citation type="submission" date="2017-06" db="EMBL/GenBank/DDBJ databases">
        <title>Comparative genomic analysis of Ambrosia Fusariam Clade fungi.</title>
        <authorList>
            <person name="Stajich J.E."/>
            <person name="Carrillo J."/>
            <person name="Kijimoto T."/>
            <person name="Eskalen A."/>
            <person name="O'Donnell K."/>
            <person name="Kasson M."/>
        </authorList>
    </citation>
    <scope>NUCLEOTIDE SEQUENCE [LARGE SCALE GENOMIC DNA]</scope>
    <source>
        <strain evidence="1 2">UCR1854</strain>
    </source>
</reference>
<keyword evidence="2" id="KW-1185">Reference proteome</keyword>
<name>A0A430KZL1_9HYPO</name>
<sequence>MRSDGKNSQSESDMLMATGFTRVIRKEAEGLKLVTLTVKQDLPDHSTILQVVSGILKVSFIEQRHRICELEYQYNNNAVVVPRLRVAPHYERWSQGKTAQSAGAAVTEEIDLVPERPLTLEVEVPGLLSSMRFTNR</sequence>